<dbReference type="SUPFAM" id="SSF52833">
    <property type="entry name" value="Thioredoxin-like"/>
    <property type="match status" value="1"/>
</dbReference>
<feature type="compositionally biased region" description="Basic and acidic residues" evidence="6">
    <location>
        <begin position="261"/>
        <end position="272"/>
    </location>
</feature>
<dbReference type="Pfam" id="PF13462">
    <property type="entry name" value="Thioredoxin_4"/>
    <property type="match status" value="1"/>
</dbReference>
<protein>
    <submittedName>
        <fullName evidence="9">DsbA family protein</fullName>
    </submittedName>
</protein>
<accession>A0A516R5X0</accession>
<organism evidence="9 10">
    <name type="scientific">Streptomyces spectabilis</name>
    <dbReference type="NCBI Taxonomy" id="68270"/>
    <lineage>
        <taxon>Bacteria</taxon>
        <taxon>Bacillati</taxon>
        <taxon>Actinomycetota</taxon>
        <taxon>Actinomycetes</taxon>
        <taxon>Kitasatosporales</taxon>
        <taxon>Streptomycetaceae</taxon>
        <taxon>Streptomyces</taxon>
    </lineage>
</organism>
<dbReference type="RefSeq" id="WP_144002939.1">
    <property type="nucleotide sequence ID" value="NZ_CP040916.1"/>
</dbReference>
<evidence type="ECO:0000259" key="8">
    <source>
        <dbReference type="Pfam" id="PF13462"/>
    </source>
</evidence>
<dbReference type="EMBL" id="CP040916">
    <property type="protein sequence ID" value="QDQ11030.1"/>
    <property type="molecule type" value="Genomic_DNA"/>
</dbReference>
<dbReference type="PANTHER" id="PTHR13887:SF14">
    <property type="entry name" value="DISULFIDE BOND FORMATION PROTEIN D"/>
    <property type="match status" value="1"/>
</dbReference>
<keyword evidence="5" id="KW-0676">Redox-active center</keyword>
<reference evidence="9 10" key="1">
    <citation type="journal article" date="2019" name="J. Ind. Microbiol. Biotechnol.">
        <title>The complete genomic sequence of Streptomyces spectabilis NRRL-2792 and identification of secondary metabolite biosynthetic gene clusters.</title>
        <authorList>
            <person name="Sinha A."/>
            <person name="Phillips-Salemka S."/>
            <person name="Niraula T.A."/>
            <person name="Short K.A."/>
            <person name="Niraula N.P."/>
        </authorList>
    </citation>
    <scope>NUCLEOTIDE SEQUENCE [LARGE SCALE GENOMIC DNA]</scope>
    <source>
        <strain evidence="9 10">NRRL 2792</strain>
    </source>
</reference>
<keyword evidence="3" id="KW-0560">Oxidoreductase</keyword>
<evidence type="ECO:0000256" key="3">
    <source>
        <dbReference type="ARBA" id="ARBA00023002"/>
    </source>
</evidence>
<feature type="compositionally biased region" description="Basic and acidic residues" evidence="6">
    <location>
        <begin position="12"/>
        <end position="26"/>
    </location>
</feature>
<evidence type="ECO:0000256" key="6">
    <source>
        <dbReference type="SAM" id="MobiDB-lite"/>
    </source>
</evidence>
<feature type="region of interest" description="Disordered" evidence="6">
    <location>
        <begin position="1"/>
        <end position="31"/>
    </location>
</feature>
<dbReference type="Gene3D" id="3.40.30.10">
    <property type="entry name" value="Glutaredoxin"/>
    <property type="match status" value="1"/>
</dbReference>
<feature type="region of interest" description="Disordered" evidence="6">
    <location>
        <begin position="246"/>
        <end position="272"/>
    </location>
</feature>
<dbReference type="AlphaFoldDB" id="A0A516R5X0"/>
<keyword evidence="7" id="KW-1133">Transmembrane helix</keyword>
<evidence type="ECO:0000256" key="7">
    <source>
        <dbReference type="SAM" id="Phobius"/>
    </source>
</evidence>
<name>A0A516R5X0_STRST</name>
<comment type="similarity">
    <text evidence="1">Belongs to the thioredoxin family. DsbA subfamily.</text>
</comment>
<evidence type="ECO:0000256" key="2">
    <source>
        <dbReference type="ARBA" id="ARBA00022729"/>
    </source>
</evidence>
<keyword evidence="7" id="KW-0812">Transmembrane</keyword>
<proteinExistence type="inferred from homology"/>
<keyword evidence="2" id="KW-0732">Signal</keyword>
<feature type="domain" description="Thioredoxin-like fold" evidence="8">
    <location>
        <begin position="81"/>
        <end position="268"/>
    </location>
</feature>
<evidence type="ECO:0000256" key="5">
    <source>
        <dbReference type="ARBA" id="ARBA00023284"/>
    </source>
</evidence>
<evidence type="ECO:0000256" key="1">
    <source>
        <dbReference type="ARBA" id="ARBA00005791"/>
    </source>
</evidence>
<dbReference type="PANTHER" id="PTHR13887">
    <property type="entry name" value="GLUTATHIONE S-TRANSFERASE KAPPA"/>
    <property type="match status" value="1"/>
</dbReference>
<dbReference type="Proteomes" id="UP000316806">
    <property type="component" value="Chromosome"/>
</dbReference>
<dbReference type="GO" id="GO:0016491">
    <property type="term" value="F:oxidoreductase activity"/>
    <property type="evidence" value="ECO:0007669"/>
    <property type="project" value="UniProtKB-KW"/>
</dbReference>
<sequence>MSKRNSQASKQAARERIRAQQEAERKREKRKRSILVGASIVGVLAIAGGISYAVVQGNKPGYWEEAKDQKLVKPANTTGKEGTTVVIGKASAKKTLKVYEDPRCPICATFEQSVGPTVEKDIKDGKYKVQFVGATFLDRNFPGEGSRNAMSALGAALNVSPDAFLAYKKALYSADNHPAEDQDKFKDDAYLLKVANEVPELKKSAAFKKAVNDGTYDRWALAMSDAFSDNKDDVEGTPAFVMNGKQLKGADGRNAPMTPEDFNKAVDKELKA</sequence>
<evidence type="ECO:0000313" key="9">
    <source>
        <dbReference type="EMBL" id="QDQ11030.1"/>
    </source>
</evidence>
<feature type="transmembrane region" description="Helical" evidence="7">
    <location>
        <begin position="34"/>
        <end position="55"/>
    </location>
</feature>
<evidence type="ECO:0000313" key="10">
    <source>
        <dbReference type="Proteomes" id="UP000316806"/>
    </source>
</evidence>
<keyword evidence="7" id="KW-0472">Membrane</keyword>
<gene>
    <name evidence="9" type="ORF">FH965_10895</name>
</gene>
<dbReference type="InterPro" id="IPR012336">
    <property type="entry name" value="Thioredoxin-like_fold"/>
</dbReference>
<dbReference type="InterPro" id="IPR036249">
    <property type="entry name" value="Thioredoxin-like_sf"/>
</dbReference>
<evidence type="ECO:0000256" key="4">
    <source>
        <dbReference type="ARBA" id="ARBA00023157"/>
    </source>
</evidence>
<keyword evidence="4" id="KW-1015">Disulfide bond</keyword>